<evidence type="ECO:0000256" key="4">
    <source>
        <dbReference type="ARBA" id="ARBA00023239"/>
    </source>
</evidence>
<dbReference type="SUPFAM" id="SSF51735">
    <property type="entry name" value="NAD(P)-binding Rossmann-fold domains"/>
    <property type="match status" value="1"/>
</dbReference>
<dbReference type="Pfam" id="PF01370">
    <property type="entry name" value="Epimerase"/>
    <property type="match status" value="1"/>
</dbReference>
<comment type="cofactor">
    <cofactor evidence="1">
        <name>NAD(+)</name>
        <dbReference type="ChEBI" id="CHEBI:57540"/>
    </cofactor>
</comment>
<dbReference type="InterPro" id="IPR044516">
    <property type="entry name" value="UXS-like"/>
</dbReference>
<dbReference type="STRING" id="1835254.CL55_00009010"/>
<dbReference type="GO" id="GO:0005737">
    <property type="term" value="C:cytoplasm"/>
    <property type="evidence" value="ECO:0007669"/>
    <property type="project" value="TreeGrafter"/>
</dbReference>
<keyword evidence="7" id="KW-1185">Reference proteome</keyword>
<feature type="domain" description="NAD-dependent epimerase/dehydratase" evidence="5">
    <location>
        <begin position="32"/>
        <end position="275"/>
    </location>
</feature>
<dbReference type="GO" id="GO:0070403">
    <property type="term" value="F:NAD+ binding"/>
    <property type="evidence" value="ECO:0007669"/>
    <property type="project" value="InterPro"/>
</dbReference>
<keyword evidence="4" id="KW-0456">Lyase</keyword>
<name>A0A0E3V0F6_9BURK</name>
<dbReference type="InterPro" id="IPR001509">
    <property type="entry name" value="Epimerase_deHydtase"/>
</dbReference>
<dbReference type="PATRIC" id="fig|576611.7.peg.917"/>
<dbReference type="GO" id="GO:0048040">
    <property type="term" value="F:UDP-glucuronate decarboxylase activity"/>
    <property type="evidence" value="ECO:0007669"/>
    <property type="project" value="TreeGrafter"/>
</dbReference>
<dbReference type="GO" id="GO:0042732">
    <property type="term" value="P:D-xylose metabolic process"/>
    <property type="evidence" value="ECO:0007669"/>
    <property type="project" value="InterPro"/>
</dbReference>
<evidence type="ECO:0000313" key="7">
    <source>
        <dbReference type="Proteomes" id="UP000061135"/>
    </source>
</evidence>
<dbReference type="Proteomes" id="UP000061135">
    <property type="component" value="Chromosome"/>
</dbReference>
<protein>
    <submittedName>
        <fullName evidence="6">Nucleoside-diphosphate-sugar epimerase</fullName>
        <ecNumber evidence="6">5.1.3.2</ecNumber>
    </submittedName>
</protein>
<evidence type="ECO:0000256" key="1">
    <source>
        <dbReference type="ARBA" id="ARBA00001911"/>
    </source>
</evidence>
<dbReference type="PANTHER" id="PTHR43078">
    <property type="entry name" value="UDP-GLUCURONIC ACID DECARBOXYLASE-RELATED"/>
    <property type="match status" value="1"/>
</dbReference>
<sequence>MLHLSDYDISADIADAISRLGEDIQLFNNKSILITGGTGFFGRWLLQILCSLILEKKFKIDIYVLSRNPEKFLEANAEYSFDRLVNFISGDVINFELPNIKTDYLIHMATTAASETFDGEDQLQKLDLLYRGTRNTLEQAVRSGVKKVLFTSSGVAYGPSNDTFFTEEMLQAPKTTMVSSALGEGKRLAEYLIGYYALKGGFEYSIARCFSFFGPFLPLDIHYAIGNFVNDAITKDVITVKGGGQELRSYLYIGDAWVWLLKLLLHGDNEIYNVGSSKSISIGDLAFLVRNTLAAEKRVEFLGLTHEVGNFSRNTYIPNTDKICNKYGLREWTTLSQGIKKMASL</sequence>
<reference evidence="6 7" key="1">
    <citation type="submission" date="2014-03" db="EMBL/GenBank/DDBJ databases">
        <title>Genome of Polynucleobacter strain MWH-MoK4.</title>
        <authorList>
            <person name="Hahn M.W."/>
        </authorList>
    </citation>
    <scope>NUCLEOTIDE SEQUENCE [LARGE SCALE GENOMIC DNA]</scope>
    <source>
        <strain evidence="6 7">MWH-MoK4</strain>
    </source>
</reference>
<dbReference type="PANTHER" id="PTHR43078:SF6">
    <property type="entry name" value="UDP-GLUCURONIC ACID DECARBOXYLASE 1"/>
    <property type="match status" value="1"/>
</dbReference>
<keyword evidence="2" id="KW-0210">Decarboxylase</keyword>
<evidence type="ECO:0000259" key="5">
    <source>
        <dbReference type="Pfam" id="PF01370"/>
    </source>
</evidence>
<dbReference type="EC" id="5.1.3.2" evidence="6"/>
<dbReference type="AlphaFoldDB" id="A0A0E3V0F6"/>
<evidence type="ECO:0000313" key="6">
    <source>
        <dbReference type="EMBL" id="AKD25234.1"/>
    </source>
</evidence>
<accession>A0A0E3V0F6</accession>
<keyword evidence="3" id="KW-0520">NAD</keyword>
<organism evidence="6 7">
    <name type="scientific">Polynucleobacter duraquae</name>
    <dbReference type="NCBI Taxonomy" id="1835254"/>
    <lineage>
        <taxon>Bacteria</taxon>
        <taxon>Pseudomonadati</taxon>
        <taxon>Pseudomonadota</taxon>
        <taxon>Betaproteobacteria</taxon>
        <taxon>Burkholderiales</taxon>
        <taxon>Burkholderiaceae</taxon>
        <taxon>Polynucleobacter</taxon>
    </lineage>
</organism>
<dbReference type="GO" id="GO:0003978">
    <property type="term" value="F:UDP-glucose 4-epimerase activity"/>
    <property type="evidence" value="ECO:0007669"/>
    <property type="project" value="UniProtKB-EC"/>
</dbReference>
<proteinExistence type="predicted"/>
<evidence type="ECO:0000256" key="3">
    <source>
        <dbReference type="ARBA" id="ARBA00023027"/>
    </source>
</evidence>
<dbReference type="EMBL" id="CP007501">
    <property type="protein sequence ID" value="AKD25234.1"/>
    <property type="molecule type" value="Genomic_DNA"/>
</dbReference>
<dbReference type="KEGG" id="pdq:CL55_00009010"/>
<evidence type="ECO:0000256" key="2">
    <source>
        <dbReference type="ARBA" id="ARBA00022793"/>
    </source>
</evidence>
<dbReference type="HOGENOM" id="CLU_007383_4_0_4"/>
<keyword evidence="6" id="KW-0413">Isomerase</keyword>
<gene>
    <name evidence="6" type="ORF">CL55_00009010</name>
</gene>
<dbReference type="InterPro" id="IPR036291">
    <property type="entry name" value="NAD(P)-bd_dom_sf"/>
</dbReference>
<dbReference type="Gene3D" id="3.40.50.720">
    <property type="entry name" value="NAD(P)-binding Rossmann-like Domain"/>
    <property type="match status" value="1"/>
</dbReference>